<protein>
    <recommendedName>
        <fullName evidence="4">Reverse transcriptase Ty1/copia-type domain-containing protein</fullName>
    </recommendedName>
</protein>
<evidence type="ECO:0000313" key="1">
    <source>
        <dbReference type="EMBL" id="PNR53737.1"/>
    </source>
</evidence>
<dbReference type="EMBL" id="ABEU02000005">
    <property type="protein sequence ID" value="PNR53737.1"/>
    <property type="molecule type" value="Genomic_DNA"/>
</dbReference>
<dbReference type="Proteomes" id="UP000006727">
    <property type="component" value="Chromosome 5"/>
</dbReference>
<dbReference type="InParanoid" id="A0A2K1KIY2"/>
<reference evidence="1 3" key="2">
    <citation type="journal article" date="2018" name="Plant J.">
        <title>The Physcomitrella patens chromosome-scale assembly reveals moss genome structure and evolution.</title>
        <authorList>
            <person name="Lang D."/>
            <person name="Ullrich K.K."/>
            <person name="Murat F."/>
            <person name="Fuchs J."/>
            <person name="Jenkins J."/>
            <person name="Haas F.B."/>
            <person name="Piednoel M."/>
            <person name="Gundlach H."/>
            <person name="Van Bel M."/>
            <person name="Meyberg R."/>
            <person name="Vives C."/>
            <person name="Morata J."/>
            <person name="Symeonidi A."/>
            <person name="Hiss M."/>
            <person name="Muchero W."/>
            <person name="Kamisugi Y."/>
            <person name="Saleh O."/>
            <person name="Blanc G."/>
            <person name="Decker E.L."/>
            <person name="van Gessel N."/>
            <person name="Grimwood J."/>
            <person name="Hayes R.D."/>
            <person name="Graham S.W."/>
            <person name="Gunter L.E."/>
            <person name="McDaniel S.F."/>
            <person name="Hoernstein S.N.W."/>
            <person name="Larsson A."/>
            <person name="Li F.W."/>
            <person name="Perroud P.F."/>
            <person name="Phillips J."/>
            <person name="Ranjan P."/>
            <person name="Rokshar D.S."/>
            <person name="Rothfels C.J."/>
            <person name="Schneider L."/>
            <person name="Shu S."/>
            <person name="Stevenson D.W."/>
            <person name="Thummler F."/>
            <person name="Tillich M."/>
            <person name="Villarreal Aguilar J.C."/>
            <person name="Widiez T."/>
            <person name="Wong G.K."/>
            <person name="Wymore A."/>
            <person name="Zhang Y."/>
            <person name="Zimmer A.D."/>
            <person name="Quatrano R.S."/>
            <person name="Mayer K.F.X."/>
            <person name="Goodstein D."/>
            <person name="Casacuberta J.M."/>
            <person name="Vandepoele K."/>
            <person name="Reski R."/>
            <person name="Cuming A.C."/>
            <person name="Tuskan G.A."/>
            <person name="Maumus F."/>
            <person name="Salse J."/>
            <person name="Schmutz J."/>
            <person name="Rensing S.A."/>
        </authorList>
    </citation>
    <scope>NUCLEOTIDE SEQUENCE [LARGE SCALE GENOMIC DNA]</scope>
    <source>
        <strain evidence="2 3">cv. Gransden 2004</strain>
    </source>
</reference>
<reference evidence="1 3" key="1">
    <citation type="journal article" date="2008" name="Science">
        <title>The Physcomitrella genome reveals evolutionary insights into the conquest of land by plants.</title>
        <authorList>
            <person name="Rensing S."/>
            <person name="Lang D."/>
            <person name="Zimmer A."/>
            <person name="Terry A."/>
            <person name="Salamov A."/>
            <person name="Shapiro H."/>
            <person name="Nishiyama T."/>
            <person name="Perroud P.-F."/>
            <person name="Lindquist E."/>
            <person name="Kamisugi Y."/>
            <person name="Tanahashi T."/>
            <person name="Sakakibara K."/>
            <person name="Fujita T."/>
            <person name="Oishi K."/>
            <person name="Shin-I T."/>
            <person name="Kuroki Y."/>
            <person name="Toyoda A."/>
            <person name="Suzuki Y."/>
            <person name="Hashimoto A."/>
            <person name="Yamaguchi K."/>
            <person name="Sugano A."/>
            <person name="Kohara Y."/>
            <person name="Fujiyama A."/>
            <person name="Anterola A."/>
            <person name="Aoki S."/>
            <person name="Ashton N."/>
            <person name="Barbazuk W.B."/>
            <person name="Barker E."/>
            <person name="Bennetzen J."/>
            <person name="Bezanilla M."/>
            <person name="Blankenship R."/>
            <person name="Cho S.H."/>
            <person name="Dutcher S."/>
            <person name="Estelle M."/>
            <person name="Fawcett J.A."/>
            <person name="Gundlach H."/>
            <person name="Hanada K."/>
            <person name="Heyl A."/>
            <person name="Hicks K.A."/>
            <person name="Hugh J."/>
            <person name="Lohr M."/>
            <person name="Mayer K."/>
            <person name="Melkozernov A."/>
            <person name="Murata T."/>
            <person name="Nelson D."/>
            <person name="Pils B."/>
            <person name="Prigge M."/>
            <person name="Reiss B."/>
            <person name="Renner T."/>
            <person name="Rombauts S."/>
            <person name="Rushton P."/>
            <person name="Sanderfoot A."/>
            <person name="Schween G."/>
            <person name="Shiu S.-H."/>
            <person name="Stueber K."/>
            <person name="Theodoulou F.L."/>
            <person name="Tu H."/>
            <person name="Van de Peer Y."/>
            <person name="Verrier P.J."/>
            <person name="Waters E."/>
            <person name="Wood A."/>
            <person name="Yang L."/>
            <person name="Cove D."/>
            <person name="Cuming A."/>
            <person name="Hasebe M."/>
            <person name="Lucas S."/>
            <person name="Mishler D.B."/>
            <person name="Reski R."/>
            <person name="Grigoriev I."/>
            <person name="Quatrano R.S."/>
            <person name="Boore J.L."/>
        </authorList>
    </citation>
    <scope>NUCLEOTIDE SEQUENCE [LARGE SCALE GENOMIC DNA]</scope>
    <source>
        <strain evidence="2 3">cv. Gransden 2004</strain>
    </source>
</reference>
<reference evidence="2" key="3">
    <citation type="submission" date="2020-12" db="UniProtKB">
        <authorList>
            <consortium name="EnsemblPlants"/>
        </authorList>
    </citation>
    <scope>IDENTIFICATION</scope>
</reference>
<dbReference type="Gramene" id="Pp3c5_8600V3.1">
    <property type="protein sequence ID" value="Pp3c5_8600V3.1"/>
    <property type="gene ID" value="Pp3c5_8600"/>
</dbReference>
<accession>A0A2K1KIY2</accession>
<organism evidence="1">
    <name type="scientific">Physcomitrium patens</name>
    <name type="common">Spreading-leaved earth moss</name>
    <name type="synonym">Physcomitrella patens</name>
    <dbReference type="NCBI Taxonomy" id="3218"/>
    <lineage>
        <taxon>Eukaryota</taxon>
        <taxon>Viridiplantae</taxon>
        <taxon>Streptophyta</taxon>
        <taxon>Embryophyta</taxon>
        <taxon>Bryophyta</taxon>
        <taxon>Bryophytina</taxon>
        <taxon>Bryopsida</taxon>
        <taxon>Funariidae</taxon>
        <taxon>Funariales</taxon>
        <taxon>Funariaceae</taxon>
        <taxon>Physcomitrium</taxon>
    </lineage>
</organism>
<dbReference type="AlphaFoldDB" id="A0A2K1KIY2"/>
<keyword evidence="3" id="KW-1185">Reference proteome</keyword>
<evidence type="ECO:0000313" key="2">
    <source>
        <dbReference type="EnsemblPlants" id="Pp3c5_8600V3.1"/>
    </source>
</evidence>
<evidence type="ECO:0008006" key="4">
    <source>
        <dbReference type="Google" id="ProtNLM"/>
    </source>
</evidence>
<sequence>MTNFLAKRAAYNKYQIDHLDMKTTFLYMHFKKEVYIDQLLGLVQLNSNYFICKFNKSLYKLKYIKVNGG</sequence>
<evidence type="ECO:0000313" key="3">
    <source>
        <dbReference type="Proteomes" id="UP000006727"/>
    </source>
</evidence>
<dbReference type="EnsemblPlants" id="Pp3c5_8600V3.1">
    <property type="protein sequence ID" value="Pp3c5_8600V3.1"/>
    <property type="gene ID" value="Pp3c5_8600"/>
</dbReference>
<gene>
    <name evidence="1" type="ORF">PHYPA_007412</name>
</gene>
<name>A0A2K1KIY2_PHYPA</name>
<proteinExistence type="predicted"/>